<evidence type="ECO:0000256" key="1">
    <source>
        <dbReference type="ARBA" id="ARBA00022448"/>
    </source>
</evidence>
<dbReference type="InterPro" id="IPR013611">
    <property type="entry name" value="Transp-assoc_OB_typ2"/>
</dbReference>
<organism evidence="11 12">
    <name type="scientific">Heyndrickxia coagulans</name>
    <name type="common">Weizmannia coagulans</name>
    <dbReference type="NCBI Taxonomy" id="1398"/>
    <lineage>
        <taxon>Bacteria</taxon>
        <taxon>Bacillati</taxon>
        <taxon>Bacillota</taxon>
        <taxon>Bacilli</taxon>
        <taxon>Bacillales</taxon>
        <taxon>Bacillaceae</taxon>
        <taxon>Heyndrickxia</taxon>
    </lineage>
</organism>
<dbReference type="SMART" id="SM00382">
    <property type="entry name" value="AAA"/>
    <property type="match status" value="1"/>
</dbReference>
<evidence type="ECO:0000313" key="12">
    <source>
        <dbReference type="Proteomes" id="UP000070376"/>
    </source>
</evidence>
<dbReference type="RefSeq" id="WP_061086888.1">
    <property type="nucleotide sequence ID" value="NZ_CP025437.1"/>
</dbReference>
<dbReference type="Pfam" id="PF00005">
    <property type="entry name" value="ABC_tran"/>
    <property type="match status" value="1"/>
</dbReference>
<keyword evidence="6 9" id="KW-0472">Membrane</keyword>
<dbReference type="PROSITE" id="PS00211">
    <property type="entry name" value="ABC_TRANSPORTER_1"/>
    <property type="match status" value="1"/>
</dbReference>
<dbReference type="InterPro" id="IPR050093">
    <property type="entry name" value="ABC_SmlMolc_Importer"/>
</dbReference>
<evidence type="ECO:0000256" key="8">
    <source>
        <dbReference type="ARBA" id="ARBA00063934"/>
    </source>
</evidence>
<evidence type="ECO:0000259" key="10">
    <source>
        <dbReference type="PROSITE" id="PS50893"/>
    </source>
</evidence>
<dbReference type="GO" id="GO:0015418">
    <property type="term" value="F:ABC-type quaternary ammonium compound transporting activity"/>
    <property type="evidence" value="ECO:0007669"/>
    <property type="project" value="UniProtKB-EC"/>
</dbReference>
<dbReference type="InterPro" id="IPR017871">
    <property type="entry name" value="ABC_transporter-like_CS"/>
</dbReference>
<evidence type="ECO:0000256" key="4">
    <source>
        <dbReference type="ARBA" id="ARBA00022840"/>
    </source>
</evidence>
<dbReference type="EC" id="7.6.2.11" evidence="9"/>
<dbReference type="NCBIfam" id="TIGR01187">
    <property type="entry name" value="potA"/>
    <property type="match status" value="1"/>
</dbReference>
<dbReference type="SUPFAM" id="SSF52540">
    <property type="entry name" value="P-loop containing nucleoside triphosphate hydrolases"/>
    <property type="match status" value="1"/>
</dbReference>
<keyword evidence="4 9" id="KW-0067">ATP-binding</keyword>
<keyword evidence="1 9" id="KW-0813">Transport</keyword>
<dbReference type="Pfam" id="PF08402">
    <property type="entry name" value="TOBE_2"/>
    <property type="match status" value="1"/>
</dbReference>
<sequence length="354" mass="39932">MSFLKLDGISKKFKDVEVVKELSLDLEKGELVSFLGPSGCGKTTTLNMIAGFLEIDSGDILVEGNSIGHLPPNKRNMGMVFQSYALFPHMTVFENVAYGLKLRKVKKAEIKKRVEEALKLTQLIGFEQRYPKELSGGQQQRVSIARAIVIQPKVLLLDEPLSNLDAKLRKQMREDIVQIQKSIGITTIFVTHDQEEALAISDRIAVMNKGKIEQIGSPFEIYNHPKTDFVSEFIGEVNEFKGKVMRRTEDFCTVDIHGLEFAIPNEFATGTEISFFVRPENIRITKEKPLSQPSLISKVERKMFLGSKTRYTLFIKGQKVIADVPSNEKDAVDLGKGSEAYIYWKNDELLNIRG</sequence>
<gene>
    <name evidence="9" type="primary">potA</name>
    <name evidence="11" type="ORF">HMPREF3213_02121</name>
</gene>
<dbReference type="SUPFAM" id="SSF50331">
    <property type="entry name" value="MOP-like"/>
    <property type="match status" value="1"/>
</dbReference>
<dbReference type="InterPro" id="IPR005893">
    <property type="entry name" value="PotA-like"/>
</dbReference>
<evidence type="ECO:0000256" key="2">
    <source>
        <dbReference type="ARBA" id="ARBA00022475"/>
    </source>
</evidence>
<comment type="function">
    <text evidence="9">Part of the ABC transporter complex PotABCD involved in spermidine/putrescine import. Responsible for energy coupling to the transport system.</text>
</comment>
<dbReference type="InterPro" id="IPR003593">
    <property type="entry name" value="AAA+_ATPase"/>
</dbReference>
<dbReference type="InterPro" id="IPR003439">
    <property type="entry name" value="ABC_transporter-like_ATP-bd"/>
</dbReference>
<keyword evidence="5 9" id="KW-1278">Translocase</keyword>
<dbReference type="AlphaFoldDB" id="A0A133KNH5"/>
<protein>
    <recommendedName>
        <fullName evidence="9">Spermidine/putrescine import ATP-binding protein PotA</fullName>
        <ecNumber evidence="9">7.6.2.11</ecNumber>
    </recommendedName>
</protein>
<dbReference type="PANTHER" id="PTHR42781">
    <property type="entry name" value="SPERMIDINE/PUTRESCINE IMPORT ATP-BINDING PROTEIN POTA"/>
    <property type="match status" value="1"/>
</dbReference>
<dbReference type="PANTHER" id="PTHR42781:SF4">
    <property type="entry name" value="SPERMIDINE_PUTRESCINE IMPORT ATP-BINDING PROTEIN POTA"/>
    <property type="match status" value="1"/>
</dbReference>
<feature type="domain" description="ABC transporter" evidence="10">
    <location>
        <begin position="4"/>
        <end position="234"/>
    </location>
</feature>
<comment type="subunit">
    <text evidence="8">The complex is composed of two ATP-binding proteins (OpuCA), two transmembrane proteins (OpuCB and OpuCD) and a solute-binding protein (OpuCC).</text>
</comment>
<reference evidence="12" key="1">
    <citation type="submission" date="2016-01" db="EMBL/GenBank/DDBJ databases">
        <authorList>
            <person name="Mitreva M."/>
            <person name="Pepin K.H."/>
            <person name="Mihindukulasuriya K.A."/>
            <person name="Fulton R."/>
            <person name="Fronick C."/>
            <person name="O'Laughlin M."/>
            <person name="Miner T."/>
            <person name="Herter B."/>
            <person name="Rosa B.A."/>
            <person name="Cordes M."/>
            <person name="Tomlinson C."/>
            <person name="Wollam A."/>
            <person name="Palsikar V.B."/>
            <person name="Mardis E.R."/>
            <person name="Wilson R.K."/>
        </authorList>
    </citation>
    <scope>NUCLEOTIDE SEQUENCE [LARGE SCALE GENOMIC DNA]</scope>
    <source>
        <strain evidence="12">GED7749B</strain>
    </source>
</reference>
<dbReference type="InterPro" id="IPR027417">
    <property type="entry name" value="P-loop_NTPase"/>
</dbReference>
<comment type="subunit">
    <text evidence="9">The complex is composed of two ATP-binding proteins (PotA), two transmembrane proteins (PotB and PotC) and a solute-binding protein (PotD).</text>
</comment>
<dbReference type="GO" id="GO:0016887">
    <property type="term" value="F:ATP hydrolysis activity"/>
    <property type="evidence" value="ECO:0007669"/>
    <property type="project" value="InterPro"/>
</dbReference>
<evidence type="ECO:0000256" key="6">
    <source>
        <dbReference type="ARBA" id="ARBA00023136"/>
    </source>
</evidence>
<evidence type="ECO:0000313" key="11">
    <source>
        <dbReference type="EMBL" id="KWZ81091.1"/>
    </source>
</evidence>
<evidence type="ECO:0000256" key="3">
    <source>
        <dbReference type="ARBA" id="ARBA00022741"/>
    </source>
</evidence>
<dbReference type="PROSITE" id="PS50893">
    <property type="entry name" value="ABC_TRANSPORTER_2"/>
    <property type="match status" value="1"/>
</dbReference>
<dbReference type="Gene3D" id="2.40.50.100">
    <property type="match status" value="1"/>
</dbReference>
<proteinExistence type="inferred from homology"/>
<dbReference type="EMBL" id="LRPN01000080">
    <property type="protein sequence ID" value="KWZ81091.1"/>
    <property type="molecule type" value="Genomic_DNA"/>
</dbReference>
<comment type="catalytic activity">
    <reaction evidence="9">
        <text>ATP + H2O + polyamine-[polyamine-binding protein]Side 1 = ADP + phosphate + polyamineSide 2 + [polyamine-binding protein]Side 1.</text>
        <dbReference type="EC" id="7.6.2.11"/>
    </reaction>
</comment>
<accession>A0A133KNH5</accession>
<evidence type="ECO:0000256" key="5">
    <source>
        <dbReference type="ARBA" id="ARBA00022967"/>
    </source>
</evidence>
<dbReference type="FunFam" id="3.40.50.300:FF:000425">
    <property type="entry name" value="Probable ABC transporter, ATP-binding subunit"/>
    <property type="match status" value="1"/>
</dbReference>
<dbReference type="Proteomes" id="UP000070376">
    <property type="component" value="Unassembled WGS sequence"/>
</dbReference>
<evidence type="ECO:0000256" key="9">
    <source>
        <dbReference type="RuleBase" id="RU364083"/>
    </source>
</evidence>
<keyword evidence="2 9" id="KW-1003">Cell membrane</keyword>
<evidence type="ECO:0000256" key="7">
    <source>
        <dbReference type="ARBA" id="ARBA00052482"/>
    </source>
</evidence>
<comment type="caution">
    <text evidence="11">The sequence shown here is derived from an EMBL/GenBank/DDBJ whole genome shotgun (WGS) entry which is preliminary data.</text>
</comment>
<dbReference type="GeneID" id="93260409"/>
<dbReference type="GO" id="GO:0005524">
    <property type="term" value="F:ATP binding"/>
    <property type="evidence" value="ECO:0007669"/>
    <property type="project" value="UniProtKB-KW"/>
</dbReference>
<comment type="catalytic activity">
    <reaction evidence="7">
        <text>a quaternary ammonium(out) + ATP + H2O = a quaternary ammonium(in) + ADP + phosphate + H(+)</text>
        <dbReference type="Rhea" id="RHEA:11036"/>
        <dbReference type="ChEBI" id="CHEBI:15377"/>
        <dbReference type="ChEBI" id="CHEBI:15378"/>
        <dbReference type="ChEBI" id="CHEBI:30616"/>
        <dbReference type="ChEBI" id="CHEBI:35267"/>
        <dbReference type="ChEBI" id="CHEBI:43474"/>
        <dbReference type="ChEBI" id="CHEBI:456216"/>
        <dbReference type="EC" id="7.6.2.9"/>
    </reaction>
</comment>
<name>A0A133KNH5_HEYCO</name>
<dbReference type="Gene3D" id="3.40.50.300">
    <property type="entry name" value="P-loop containing nucleotide triphosphate hydrolases"/>
    <property type="match status" value="1"/>
</dbReference>
<comment type="similarity">
    <text evidence="9">Belongs to the ABC transporter superfamily. Spermidine/putrescine importer (TC 3.A.1.11.1) family.</text>
</comment>
<dbReference type="InterPro" id="IPR008995">
    <property type="entry name" value="Mo/tungstate-bd_C_term_dom"/>
</dbReference>
<dbReference type="GO" id="GO:0043190">
    <property type="term" value="C:ATP-binding cassette (ABC) transporter complex"/>
    <property type="evidence" value="ECO:0007669"/>
    <property type="project" value="InterPro"/>
</dbReference>
<dbReference type="GO" id="GO:0015417">
    <property type="term" value="F:ABC-type polyamine transporter activity"/>
    <property type="evidence" value="ECO:0007669"/>
    <property type="project" value="UniProtKB-EC"/>
</dbReference>
<dbReference type="PATRIC" id="fig|1398.22.peg.2127"/>
<keyword evidence="3 9" id="KW-0547">Nucleotide-binding</keyword>